<evidence type="ECO:0000313" key="15">
    <source>
        <dbReference type="EMBL" id="CAJ1941647.1"/>
    </source>
</evidence>
<keyword evidence="7 11" id="KW-0547">Nucleotide-binding</keyword>
<feature type="coiled-coil region" evidence="12">
    <location>
        <begin position="374"/>
        <end position="417"/>
    </location>
</feature>
<evidence type="ECO:0000259" key="14">
    <source>
        <dbReference type="PROSITE" id="PS51698"/>
    </source>
</evidence>
<feature type="coiled-coil region" evidence="12">
    <location>
        <begin position="304"/>
        <end position="345"/>
    </location>
</feature>
<organism evidence="15 16">
    <name type="scientific">Sphenostylis stenocarpa</name>
    <dbReference type="NCBI Taxonomy" id="92480"/>
    <lineage>
        <taxon>Eukaryota</taxon>
        <taxon>Viridiplantae</taxon>
        <taxon>Streptophyta</taxon>
        <taxon>Embryophyta</taxon>
        <taxon>Tracheophyta</taxon>
        <taxon>Spermatophyta</taxon>
        <taxon>Magnoliopsida</taxon>
        <taxon>eudicotyledons</taxon>
        <taxon>Gunneridae</taxon>
        <taxon>Pentapetalae</taxon>
        <taxon>rosids</taxon>
        <taxon>fabids</taxon>
        <taxon>Fabales</taxon>
        <taxon>Fabaceae</taxon>
        <taxon>Papilionoideae</taxon>
        <taxon>50 kb inversion clade</taxon>
        <taxon>NPAAA clade</taxon>
        <taxon>indigoferoid/millettioid clade</taxon>
        <taxon>Phaseoleae</taxon>
        <taxon>Sphenostylis</taxon>
    </lineage>
</organism>
<evidence type="ECO:0000256" key="12">
    <source>
        <dbReference type="SAM" id="Coils"/>
    </source>
</evidence>
<dbReference type="GO" id="GO:0016567">
    <property type="term" value="P:protein ubiquitination"/>
    <property type="evidence" value="ECO:0007669"/>
    <property type="project" value="InterPro"/>
</dbReference>
<evidence type="ECO:0000256" key="4">
    <source>
        <dbReference type="ARBA" id="ARBA00012483"/>
    </source>
</evidence>
<dbReference type="InterPro" id="IPR011009">
    <property type="entry name" value="Kinase-like_dom_sf"/>
</dbReference>
<dbReference type="EC" id="2.3.2.27" evidence="4"/>
<dbReference type="GO" id="GO:0005524">
    <property type="term" value="F:ATP binding"/>
    <property type="evidence" value="ECO:0007669"/>
    <property type="project" value="UniProtKB-UniRule"/>
</dbReference>
<evidence type="ECO:0000256" key="6">
    <source>
        <dbReference type="ARBA" id="ARBA00022679"/>
    </source>
</evidence>
<dbReference type="InterPro" id="IPR008271">
    <property type="entry name" value="Ser/Thr_kinase_AS"/>
</dbReference>
<dbReference type="Gene3D" id="3.40.50.620">
    <property type="entry name" value="HUPs"/>
    <property type="match status" value="1"/>
</dbReference>
<feature type="domain" description="U-box" evidence="14">
    <location>
        <begin position="727"/>
        <end position="799"/>
    </location>
</feature>
<dbReference type="Gene3D" id="1.10.510.10">
    <property type="entry name" value="Transferase(Phosphotransferase) domain 1"/>
    <property type="match status" value="1"/>
</dbReference>
<dbReference type="InterPro" id="IPR051348">
    <property type="entry name" value="U-box_ubiquitin_ligases"/>
</dbReference>
<dbReference type="InterPro" id="IPR017441">
    <property type="entry name" value="Protein_kinase_ATP_BS"/>
</dbReference>
<dbReference type="FunFam" id="3.30.200.20:FF:000162">
    <property type="entry name" value="Adenine nucleotide alpha hydrolase-like domain kinase"/>
    <property type="match status" value="1"/>
</dbReference>
<dbReference type="AlphaFoldDB" id="A0AA86VJM6"/>
<dbReference type="PANTHER" id="PTHR45647:SF65">
    <property type="entry name" value="U-BOX DOMAIN-CONTAINING PROTEIN KINASE FAMILY PROTEIN"/>
    <property type="match status" value="1"/>
</dbReference>
<dbReference type="PROSITE" id="PS50011">
    <property type="entry name" value="PROTEIN_KINASE_DOM"/>
    <property type="match status" value="1"/>
</dbReference>
<dbReference type="PROSITE" id="PS00108">
    <property type="entry name" value="PROTEIN_KINASE_ST"/>
    <property type="match status" value="1"/>
</dbReference>
<dbReference type="InterPro" id="IPR013083">
    <property type="entry name" value="Znf_RING/FYVE/PHD"/>
</dbReference>
<dbReference type="SMART" id="SM00220">
    <property type="entry name" value="S_TKc"/>
    <property type="match status" value="1"/>
</dbReference>
<dbReference type="InterPro" id="IPR014729">
    <property type="entry name" value="Rossmann-like_a/b/a_fold"/>
</dbReference>
<evidence type="ECO:0000259" key="13">
    <source>
        <dbReference type="PROSITE" id="PS50011"/>
    </source>
</evidence>
<comment type="function">
    <text evidence="2">Functions as an E3 ubiquitin ligase.</text>
</comment>
<dbReference type="CDD" id="cd16655">
    <property type="entry name" value="RING-Ubox_WDSUB1-like"/>
    <property type="match status" value="1"/>
</dbReference>
<evidence type="ECO:0000256" key="7">
    <source>
        <dbReference type="ARBA" id="ARBA00022741"/>
    </source>
</evidence>
<dbReference type="SMART" id="SM00504">
    <property type="entry name" value="Ubox"/>
    <property type="match status" value="1"/>
</dbReference>
<dbReference type="InterPro" id="IPR001245">
    <property type="entry name" value="Ser-Thr/Tyr_kinase_cat_dom"/>
</dbReference>
<dbReference type="Pfam" id="PF07714">
    <property type="entry name" value="PK_Tyr_Ser-Thr"/>
    <property type="match status" value="1"/>
</dbReference>
<proteinExistence type="predicted"/>
<dbReference type="InterPro" id="IPR000719">
    <property type="entry name" value="Prot_kinase_dom"/>
</dbReference>
<evidence type="ECO:0000256" key="1">
    <source>
        <dbReference type="ARBA" id="ARBA00000900"/>
    </source>
</evidence>
<dbReference type="GO" id="GO:0004674">
    <property type="term" value="F:protein serine/threonine kinase activity"/>
    <property type="evidence" value="ECO:0007669"/>
    <property type="project" value="UniProtKB-KW"/>
</dbReference>
<keyword evidence="16" id="KW-1185">Reference proteome</keyword>
<feature type="binding site" evidence="11">
    <location>
        <position position="472"/>
    </location>
    <ligand>
        <name>ATP</name>
        <dbReference type="ChEBI" id="CHEBI:30616"/>
    </ligand>
</feature>
<dbReference type="InterPro" id="IPR003613">
    <property type="entry name" value="Ubox_domain"/>
</dbReference>
<gene>
    <name evidence="15" type="ORF">AYBTSS11_LOCUS10388</name>
</gene>
<dbReference type="GO" id="GO:0061630">
    <property type="term" value="F:ubiquitin protein ligase activity"/>
    <property type="evidence" value="ECO:0007669"/>
    <property type="project" value="UniProtKB-EC"/>
</dbReference>
<evidence type="ECO:0000256" key="3">
    <source>
        <dbReference type="ARBA" id="ARBA00004906"/>
    </source>
</evidence>
<sequence>MSTRIAKSLCNERGQRTINSTVAEVVEEAIKSRVDQGEMSTAPSARSVAVAVSGGSGKGSRRAVQWAVNNLVPQADRFILVHVISRITSIVTPTEEYIPVSEADADVFAAYVDDVKQKSEQIFVPFKKLCDSNTMETVLLEDDNAAEALISFISESGVQTLVLGSDSSNFITRKLKGPGIPTTILRCTPDSCDVYVVARDRIVSKLADLSSSHSHETGPSYFMSTKVNKVDNEAGIGRAISGISTCSTESKMLRNFRFLSISEHNYVGLQTISRRDSFENSTKNENPDCGDDIEIISLHSFDSIATAQREQLVMQEEVERLQLELQNTIAMYKQVCEELVEAQNQALLLSSESLEETKRVNASIKREEVLRKIAAEEKTNYLKVMKDLEEAKNKFAKESYERQMAELDVLKESIEKQRIVDTLISNDMRYRKYTMDDIKIATNFFSKDLMIGEGGYGKVYKCNLDHTPVAVKVLHQDAINKKEEFLKEVEILSQLHHPHMVLLLGACPETGCLVYEYLENGSLEDYLLNQNRKPPLPWFVRFRIVFEMACGLSFLHNSKPEPIVHRDIKPGNILLDRNYVSKISDVGLAKLLAEVVPDNITEYRESMLAGTLHYMDPEYQRTGTVRPKSDVYAFGVITLQLITGRHARGLIVTVEDAIRNGSFRDILDTSAGDWPLDETVELAQVALKCTALRCRDRPELDTEVLPLLERFSNAANVSARMGRNSVSAPSQYYCPILQEIMDDPYIAADGFTYEYRAIRAWLSKHNVSPMTKLKLQHSVLTPNHTLRSAIQEWNSGMTF</sequence>
<evidence type="ECO:0000256" key="10">
    <source>
        <dbReference type="ARBA" id="ARBA00022840"/>
    </source>
</evidence>
<comment type="catalytic activity">
    <reaction evidence="1">
        <text>S-ubiquitinyl-[E2 ubiquitin-conjugating enzyme]-L-cysteine + [acceptor protein]-L-lysine = [E2 ubiquitin-conjugating enzyme]-L-cysteine + N(6)-ubiquitinyl-[acceptor protein]-L-lysine.</text>
        <dbReference type="EC" id="2.3.2.27"/>
    </reaction>
</comment>
<dbReference type="CDD" id="cd01989">
    <property type="entry name" value="USP_STK_Ubox_N"/>
    <property type="match status" value="1"/>
</dbReference>
<keyword evidence="9" id="KW-0833">Ubl conjugation pathway</keyword>
<keyword evidence="6" id="KW-0808">Transferase</keyword>
<evidence type="ECO:0000256" key="11">
    <source>
        <dbReference type="PROSITE-ProRule" id="PRU10141"/>
    </source>
</evidence>
<keyword evidence="5" id="KW-0723">Serine/threonine-protein kinase</keyword>
<keyword evidence="8" id="KW-0418">Kinase</keyword>
<comment type="pathway">
    <text evidence="3">Protein modification; protein ubiquitination.</text>
</comment>
<dbReference type="Gramene" id="rna-AYBTSS11_LOCUS10388">
    <property type="protein sequence ID" value="CAJ1941647.1"/>
    <property type="gene ID" value="gene-AYBTSS11_LOCUS10388"/>
</dbReference>
<dbReference type="SUPFAM" id="SSF57850">
    <property type="entry name" value="RING/U-box"/>
    <property type="match status" value="1"/>
</dbReference>
<keyword evidence="10 11" id="KW-0067">ATP-binding</keyword>
<reference evidence="15" key="1">
    <citation type="submission" date="2023-10" db="EMBL/GenBank/DDBJ databases">
        <authorList>
            <person name="Domelevo Entfellner J.-B."/>
        </authorList>
    </citation>
    <scope>NUCLEOTIDE SEQUENCE</scope>
</reference>
<dbReference type="Proteomes" id="UP001189624">
    <property type="component" value="Chromosome 3"/>
</dbReference>
<evidence type="ECO:0000256" key="9">
    <source>
        <dbReference type="ARBA" id="ARBA00022786"/>
    </source>
</evidence>
<dbReference type="PROSITE" id="PS51698">
    <property type="entry name" value="U_BOX"/>
    <property type="match status" value="1"/>
</dbReference>
<dbReference type="Gene3D" id="3.30.40.10">
    <property type="entry name" value="Zinc/RING finger domain, C3HC4 (zinc finger)"/>
    <property type="match status" value="1"/>
</dbReference>
<accession>A0AA86VJM6</accession>
<evidence type="ECO:0000313" key="16">
    <source>
        <dbReference type="Proteomes" id="UP001189624"/>
    </source>
</evidence>
<evidence type="ECO:0000256" key="8">
    <source>
        <dbReference type="ARBA" id="ARBA00022777"/>
    </source>
</evidence>
<keyword evidence="12" id="KW-0175">Coiled coil</keyword>
<dbReference type="SUPFAM" id="SSF56112">
    <property type="entry name" value="Protein kinase-like (PK-like)"/>
    <property type="match status" value="1"/>
</dbReference>
<feature type="domain" description="Protein kinase" evidence="13">
    <location>
        <begin position="445"/>
        <end position="708"/>
    </location>
</feature>
<dbReference type="PANTHER" id="PTHR45647">
    <property type="entry name" value="OS02G0152300 PROTEIN"/>
    <property type="match status" value="1"/>
</dbReference>
<dbReference type="PROSITE" id="PS00107">
    <property type="entry name" value="PROTEIN_KINASE_ATP"/>
    <property type="match status" value="1"/>
</dbReference>
<evidence type="ECO:0000256" key="2">
    <source>
        <dbReference type="ARBA" id="ARBA00003861"/>
    </source>
</evidence>
<protein>
    <recommendedName>
        <fullName evidence="4">RING-type E3 ubiquitin transferase</fullName>
        <ecNumber evidence="4">2.3.2.27</ecNumber>
    </recommendedName>
</protein>
<dbReference type="Gene3D" id="3.30.200.20">
    <property type="entry name" value="Phosphorylase Kinase, domain 1"/>
    <property type="match status" value="1"/>
</dbReference>
<evidence type="ECO:0000256" key="5">
    <source>
        <dbReference type="ARBA" id="ARBA00022527"/>
    </source>
</evidence>
<dbReference type="SUPFAM" id="SSF52402">
    <property type="entry name" value="Adenine nucleotide alpha hydrolases-like"/>
    <property type="match status" value="1"/>
</dbReference>
<dbReference type="Pfam" id="PF04564">
    <property type="entry name" value="U-box"/>
    <property type="match status" value="1"/>
</dbReference>
<dbReference type="EMBL" id="OY731400">
    <property type="protein sequence ID" value="CAJ1941647.1"/>
    <property type="molecule type" value="Genomic_DNA"/>
</dbReference>
<name>A0AA86VJM6_9FABA</name>